<dbReference type="GO" id="GO:0000155">
    <property type="term" value="F:phosphorelay sensor kinase activity"/>
    <property type="evidence" value="ECO:0007669"/>
    <property type="project" value="InterPro"/>
</dbReference>
<reference evidence="10 11" key="2">
    <citation type="submission" date="2015-01" db="EMBL/GenBank/DDBJ databases">
        <title>Complete genome sequence of Pyrinomonas methylaliphatogenes type strain K22T.</title>
        <authorList>
            <person name="Lee K.C.Y."/>
            <person name="Power J.F."/>
            <person name="Dunfield P.F."/>
            <person name="Morgan X.C."/>
            <person name="Huttenhower C."/>
            <person name="Stott M.B."/>
        </authorList>
    </citation>
    <scope>NUCLEOTIDE SEQUENCE [LARGE SCALE GENOMIC DNA]</scope>
    <source>
        <strain evidence="10 11">K22</strain>
    </source>
</reference>
<keyword evidence="8" id="KW-0812">Transmembrane</keyword>
<evidence type="ECO:0000256" key="6">
    <source>
        <dbReference type="ARBA" id="ARBA00023012"/>
    </source>
</evidence>
<dbReference type="PANTHER" id="PTHR45453:SF1">
    <property type="entry name" value="PHOSPHATE REGULON SENSOR PROTEIN PHOR"/>
    <property type="match status" value="1"/>
</dbReference>
<dbReference type="SMART" id="SM00388">
    <property type="entry name" value="HisKA"/>
    <property type="match status" value="1"/>
</dbReference>
<dbReference type="InterPro" id="IPR036097">
    <property type="entry name" value="HisK_dim/P_sf"/>
</dbReference>
<reference evidence="10 11" key="1">
    <citation type="submission" date="2013-12" db="EMBL/GenBank/DDBJ databases">
        <authorList>
            <person name="Stott M."/>
        </authorList>
    </citation>
    <scope>NUCLEOTIDE SEQUENCE [LARGE SCALE GENOMIC DNA]</scope>
    <source>
        <strain evidence="10 11">K22</strain>
    </source>
</reference>
<keyword evidence="11" id="KW-1185">Reference proteome</keyword>
<dbReference type="PRINTS" id="PR00344">
    <property type="entry name" value="BCTRLSENSOR"/>
</dbReference>
<feature type="transmembrane region" description="Helical" evidence="8">
    <location>
        <begin position="77"/>
        <end position="101"/>
    </location>
</feature>
<dbReference type="Proteomes" id="UP000031518">
    <property type="component" value="Unassembled WGS sequence"/>
</dbReference>
<dbReference type="SUPFAM" id="SSF47384">
    <property type="entry name" value="Homodimeric domain of signal transducing histidine kinase"/>
    <property type="match status" value="1"/>
</dbReference>
<dbReference type="EMBL" id="CBXV010000008">
    <property type="protein sequence ID" value="CDM66495.1"/>
    <property type="molecule type" value="Genomic_DNA"/>
</dbReference>
<name>A0A0B6X2A4_9BACT</name>
<dbReference type="CDD" id="cd00130">
    <property type="entry name" value="PAS"/>
    <property type="match status" value="1"/>
</dbReference>
<dbReference type="Gene3D" id="1.10.287.130">
    <property type="match status" value="1"/>
</dbReference>
<dbReference type="FunFam" id="1.10.287.130:FF:000001">
    <property type="entry name" value="Two-component sensor histidine kinase"/>
    <property type="match status" value="1"/>
</dbReference>
<dbReference type="InterPro" id="IPR036890">
    <property type="entry name" value="HATPase_C_sf"/>
</dbReference>
<gene>
    <name evidence="10" type="ORF">PYK22_02526</name>
</gene>
<evidence type="ECO:0000256" key="2">
    <source>
        <dbReference type="ARBA" id="ARBA00012438"/>
    </source>
</evidence>
<dbReference type="InterPro" id="IPR004358">
    <property type="entry name" value="Sig_transdc_His_kin-like_C"/>
</dbReference>
<sequence length="655" mass="72284">MSSHLRSLVISISSSLLSGLLAAALWFGGLLEPAQRLFIIEHRDGVVAPPRWVGLMCILAASFGAGFAVERLGGRRALGLICGALLILCGLSFGASALLGIDTVFAPCALGLWLGAAAVQVRRLGEIDAALTRAVETRAFEVDRLASKAGERVDAALRLLDSIFDLEEAIIFQLDRGGLLQPAARHRAAENGSAAELDRLREWREGVALCERALRARALQVNPSGRKVAVPLIHEAQEVGALLVHLNEPFAQTDRGLLDSIAAQIARSFQRQRALEKSVGRKFPALISTRAARKRLELFGVVSGQLIERGFAANALTQTSDAYAIAYLDGTLAIVNRAMEILVEAEAEEMRALDLFSLLDRFRTGVFDEPAIAVRRVLQTGEPYERELYYAERDRTLALRISLIVEPSAGPVGFLLAVRDITRLKEYEQLRSDMVSLMSHELRTPITSINGFAELLAMDENLPADAREFATIIHQESQRLSRMIDTFLRLTRLEAADRQEMRQVPLRLDEVVRETVSNFQAAAKKKRIRLIEKTNGKIPPVAADRGLIMRAVANLVDNAIRYSPEKTTVTVSTELEADAVRVIVEDQGYGIPPEARDRVWEKFYRVARDGQEKDEESTGLGLAFVREVVERHKGQVSLESEVGRGSKFSFTLPRL</sequence>
<organism evidence="10 11">
    <name type="scientific">Pyrinomonas methylaliphatogenes</name>
    <dbReference type="NCBI Taxonomy" id="454194"/>
    <lineage>
        <taxon>Bacteria</taxon>
        <taxon>Pseudomonadati</taxon>
        <taxon>Acidobacteriota</taxon>
        <taxon>Blastocatellia</taxon>
        <taxon>Blastocatellales</taxon>
        <taxon>Pyrinomonadaceae</taxon>
        <taxon>Pyrinomonas</taxon>
    </lineage>
</organism>
<dbReference type="InterPro" id="IPR013656">
    <property type="entry name" value="PAS_4"/>
</dbReference>
<evidence type="ECO:0000256" key="5">
    <source>
        <dbReference type="ARBA" id="ARBA00022777"/>
    </source>
</evidence>
<dbReference type="Gene3D" id="3.30.450.40">
    <property type="match status" value="1"/>
</dbReference>
<dbReference type="SMART" id="SM00387">
    <property type="entry name" value="HATPase_c"/>
    <property type="match status" value="1"/>
</dbReference>
<keyword evidence="7 8" id="KW-0472">Membrane</keyword>
<evidence type="ECO:0000256" key="8">
    <source>
        <dbReference type="SAM" id="Phobius"/>
    </source>
</evidence>
<keyword evidence="3" id="KW-0597">Phosphoprotein</keyword>
<dbReference type="GO" id="GO:0016036">
    <property type="term" value="P:cellular response to phosphate starvation"/>
    <property type="evidence" value="ECO:0007669"/>
    <property type="project" value="TreeGrafter"/>
</dbReference>
<dbReference type="CDD" id="cd00075">
    <property type="entry name" value="HATPase"/>
    <property type="match status" value="1"/>
</dbReference>
<dbReference type="InterPro" id="IPR029016">
    <property type="entry name" value="GAF-like_dom_sf"/>
</dbReference>
<protein>
    <recommendedName>
        <fullName evidence="2">histidine kinase</fullName>
        <ecNumber evidence="2">2.7.13.3</ecNumber>
    </recommendedName>
</protein>
<dbReference type="Pfam" id="PF00512">
    <property type="entry name" value="HisKA"/>
    <property type="match status" value="1"/>
</dbReference>
<dbReference type="Pfam" id="PF08448">
    <property type="entry name" value="PAS_4"/>
    <property type="match status" value="1"/>
</dbReference>
<dbReference type="InterPro" id="IPR000014">
    <property type="entry name" value="PAS"/>
</dbReference>
<feature type="transmembrane region" description="Helical" evidence="8">
    <location>
        <begin position="52"/>
        <end position="70"/>
    </location>
</feature>
<feature type="domain" description="Histidine kinase" evidence="9">
    <location>
        <begin position="437"/>
        <end position="655"/>
    </location>
</feature>
<dbReference type="PROSITE" id="PS50109">
    <property type="entry name" value="HIS_KIN"/>
    <property type="match status" value="1"/>
</dbReference>
<dbReference type="STRING" id="454194.PYK22_02526"/>
<evidence type="ECO:0000313" key="10">
    <source>
        <dbReference type="EMBL" id="CDM66495.1"/>
    </source>
</evidence>
<dbReference type="AlphaFoldDB" id="A0A0B6X2A4"/>
<dbReference type="InterPro" id="IPR003594">
    <property type="entry name" value="HATPase_dom"/>
</dbReference>
<evidence type="ECO:0000256" key="4">
    <source>
        <dbReference type="ARBA" id="ARBA00022679"/>
    </source>
</evidence>
<keyword evidence="8" id="KW-1133">Transmembrane helix</keyword>
<dbReference type="PANTHER" id="PTHR45453">
    <property type="entry name" value="PHOSPHATE REGULON SENSOR PROTEIN PHOR"/>
    <property type="match status" value="1"/>
</dbReference>
<dbReference type="SUPFAM" id="SSF55785">
    <property type="entry name" value="PYP-like sensor domain (PAS domain)"/>
    <property type="match status" value="1"/>
</dbReference>
<comment type="catalytic activity">
    <reaction evidence="1">
        <text>ATP + protein L-histidine = ADP + protein N-phospho-L-histidine.</text>
        <dbReference type="EC" id="2.7.13.3"/>
    </reaction>
</comment>
<dbReference type="EC" id="2.7.13.3" evidence="2"/>
<evidence type="ECO:0000256" key="1">
    <source>
        <dbReference type="ARBA" id="ARBA00000085"/>
    </source>
</evidence>
<evidence type="ECO:0000313" key="11">
    <source>
        <dbReference type="Proteomes" id="UP000031518"/>
    </source>
</evidence>
<proteinExistence type="predicted"/>
<dbReference type="FunFam" id="3.30.565.10:FF:000006">
    <property type="entry name" value="Sensor histidine kinase WalK"/>
    <property type="match status" value="1"/>
</dbReference>
<keyword evidence="5 10" id="KW-0418">Kinase</keyword>
<dbReference type="Gene3D" id="3.30.450.20">
    <property type="entry name" value="PAS domain"/>
    <property type="match status" value="1"/>
</dbReference>
<dbReference type="GO" id="GO:0005886">
    <property type="term" value="C:plasma membrane"/>
    <property type="evidence" value="ECO:0007669"/>
    <property type="project" value="TreeGrafter"/>
</dbReference>
<dbReference type="GO" id="GO:0004721">
    <property type="term" value="F:phosphoprotein phosphatase activity"/>
    <property type="evidence" value="ECO:0007669"/>
    <property type="project" value="TreeGrafter"/>
</dbReference>
<accession>A0A0B6X2A4</accession>
<dbReference type="InterPro" id="IPR003018">
    <property type="entry name" value="GAF"/>
</dbReference>
<keyword evidence="6" id="KW-0902">Two-component regulatory system</keyword>
<evidence type="ECO:0000259" key="9">
    <source>
        <dbReference type="PROSITE" id="PS50109"/>
    </source>
</evidence>
<dbReference type="Gene3D" id="3.30.565.10">
    <property type="entry name" value="Histidine kinase-like ATPase, C-terminal domain"/>
    <property type="match status" value="1"/>
</dbReference>
<dbReference type="SUPFAM" id="SSF55874">
    <property type="entry name" value="ATPase domain of HSP90 chaperone/DNA topoisomerase II/histidine kinase"/>
    <property type="match status" value="1"/>
</dbReference>
<dbReference type="InterPro" id="IPR035965">
    <property type="entry name" value="PAS-like_dom_sf"/>
</dbReference>
<dbReference type="InterPro" id="IPR050351">
    <property type="entry name" value="BphY/WalK/GraS-like"/>
</dbReference>
<dbReference type="InterPro" id="IPR005467">
    <property type="entry name" value="His_kinase_dom"/>
</dbReference>
<dbReference type="InterPro" id="IPR003661">
    <property type="entry name" value="HisK_dim/P_dom"/>
</dbReference>
<dbReference type="CDD" id="cd00082">
    <property type="entry name" value="HisKA"/>
    <property type="match status" value="1"/>
</dbReference>
<evidence type="ECO:0000256" key="3">
    <source>
        <dbReference type="ARBA" id="ARBA00022553"/>
    </source>
</evidence>
<dbReference type="Pfam" id="PF02518">
    <property type="entry name" value="HATPase_c"/>
    <property type="match status" value="1"/>
</dbReference>
<dbReference type="SUPFAM" id="SSF55781">
    <property type="entry name" value="GAF domain-like"/>
    <property type="match status" value="1"/>
</dbReference>
<evidence type="ECO:0000256" key="7">
    <source>
        <dbReference type="ARBA" id="ARBA00023136"/>
    </source>
</evidence>
<keyword evidence="4" id="KW-0808">Transferase</keyword>
<dbReference type="Pfam" id="PF13492">
    <property type="entry name" value="GAF_3"/>
    <property type="match status" value="1"/>
</dbReference>